<dbReference type="Gene3D" id="1.10.1410.10">
    <property type="match status" value="1"/>
</dbReference>
<feature type="domain" description="Poly(A) RNA polymerase mitochondrial-like central palm" evidence="11">
    <location>
        <begin position="45"/>
        <end position="181"/>
    </location>
</feature>
<dbReference type="CDD" id="cd05402">
    <property type="entry name" value="NT_PAP_TUTase"/>
    <property type="match status" value="1"/>
</dbReference>
<dbReference type="InterPro" id="IPR054708">
    <property type="entry name" value="MTPAP-like_central"/>
</dbReference>
<evidence type="ECO:0000259" key="11">
    <source>
        <dbReference type="Pfam" id="PF22600"/>
    </source>
</evidence>
<gene>
    <name evidence="12" type="ORF">CUNI_LOCUS13199</name>
</gene>
<name>A0A8S3ZLR6_9EUPU</name>
<evidence type="ECO:0000256" key="4">
    <source>
        <dbReference type="ARBA" id="ARBA00022490"/>
    </source>
</evidence>
<dbReference type="GO" id="GO:0005737">
    <property type="term" value="C:cytoplasm"/>
    <property type="evidence" value="ECO:0007669"/>
    <property type="project" value="UniProtKB-SubCell"/>
</dbReference>
<dbReference type="OrthoDB" id="2274644at2759"/>
<dbReference type="Pfam" id="PF03828">
    <property type="entry name" value="PAP_assoc"/>
    <property type="match status" value="1"/>
</dbReference>
<organism evidence="12 13">
    <name type="scientific">Candidula unifasciata</name>
    <dbReference type="NCBI Taxonomy" id="100452"/>
    <lineage>
        <taxon>Eukaryota</taxon>
        <taxon>Metazoa</taxon>
        <taxon>Spiralia</taxon>
        <taxon>Lophotrochozoa</taxon>
        <taxon>Mollusca</taxon>
        <taxon>Gastropoda</taxon>
        <taxon>Heterobranchia</taxon>
        <taxon>Euthyneura</taxon>
        <taxon>Panpulmonata</taxon>
        <taxon>Eupulmonata</taxon>
        <taxon>Stylommatophora</taxon>
        <taxon>Helicina</taxon>
        <taxon>Helicoidea</taxon>
        <taxon>Geomitridae</taxon>
        <taxon>Candidula</taxon>
    </lineage>
</organism>
<sequence length="367" mass="42268">RFYEDDLPPFPAKRARPAGPPPGPVLPPKVKNNFLVPVSEGTEKITMDIWNYFLSARMEESDVKRKLRLRKCIMAIVGSAFPNCSLFIVGSSMTGFATKGSDVDMCLMISQEEIDQRRDASIILNSISKALRQCSCLDHRQVIKAKVPILKFFDRVSGVDCDLNVNNLIGVRNTHLLRFYAYMDWRVRPLMLFIKKWARYQDINDASKQTISSYSLTLMLIHYLQVGVSPPVVPCLQETKPELFDPSLDVRQLSLNFEPYLDFVSENRATLGELFLGFLDYYANQFSFEDQIISVRLGRLLTLDEVASAGNTMQWKFLNIEEPFEKTNTARSVYDKFVFTRVQRVFKSSHQTLDKTRDLERILMRPF</sequence>
<evidence type="ECO:0000256" key="7">
    <source>
        <dbReference type="ARBA" id="ARBA00022842"/>
    </source>
</evidence>
<comment type="cofactor">
    <cofactor evidence="1">
        <name>Mn(2+)</name>
        <dbReference type="ChEBI" id="CHEBI:29035"/>
    </cofactor>
</comment>
<comment type="caution">
    <text evidence="12">The sequence shown here is derived from an EMBL/GenBank/DDBJ whole genome shotgun (WGS) entry which is preliminary data.</text>
</comment>
<keyword evidence="6" id="KW-0479">Metal-binding</keyword>
<evidence type="ECO:0000259" key="10">
    <source>
        <dbReference type="Pfam" id="PF03828"/>
    </source>
</evidence>
<evidence type="ECO:0000256" key="2">
    <source>
        <dbReference type="ARBA" id="ARBA00001946"/>
    </source>
</evidence>
<dbReference type="PANTHER" id="PTHR12271:SF40">
    <property type="entry name" value="POLY(A) RNA POLYMERASE GLD2"/>
    <property type="match status" value="1"/>
</dbReference>
<dbReference type="SUPFAM" id="SSF81301">
    <property type="entry name" value="Nucleotidyltransferase"/>
    <property type="match status" value="1"/>
</dbReference>
<keyword evidence="5" id="KW-0808">Transferase</keyword>
<dbReference type="InterPro" id="IPR002058">
    <property type="entry name" value="PAP_assoc"/>
</dbReference>
<accession>A0A8S3ZLR6</accession>
<keyword evidence="13" id="KW-1185">Reference proteome</keyword>
<dbReference type="Proteomes" id="UP000678393">
    <property type="component" value="Unassembled WGS sequence"/>
</dbReference>
<evidence type="ECO:0000313" key="12">
    <source>
        <dbReference type="EMBL" id="CAG5127641.1"/>
    </source>
</evidence>
<keyword evidence="4" id="KW-0963">Cytoplasm</keyword>
<evidence type="ECO:0000256" key="1">
    <source>
        <dbReference type="ARBA" id="ARBA00001936"/>
    </source>
</evidence>
<dbReference type="GO" id="GO:0031123">
    <property type="term" value="P:RNA 3'-end processing"/>
    <property type="evidence" value="ECO:0007669"/>
    <property type="project" value="TreeGrafter"/>
</dbReference>
<evidence type="ECO:0000256" key="8">
    <source>
        <dbReference type="ARBA" id="ARBA00038491"/>
    </source>
</evidence>
<comment type="subcellular location">
    <subcellularLocation>
        <location evidence="3">Cytoplasm</location>
    </subcellularLocation>
</comment>
<dbReference type="EMBL" id="CAJHNH020002757">
    <property type="protein sequence ID" value="CAG5127641.1"/>
    <property type="molecule type" value="Genomic_DNA"/>
</dbReference>
<dbReference type="AlphaFoldDB" id="A0A8S3ZLR6"/>
<dbReference type="Gene3D" id="3.30.460.10">
    <property type="entry name" value="Beta Polymerase, domain 2"/>
    <property type="match status" value="1"/>
</dbReference>
<feature type="non-terminal residue" evidence="12">
    <location>
        <position position="1"/>
    </location>
</feature>
<dbReference type="PANTHER" id="PTHR12271">
    <property type="entry name" value="POLY A POLYMERASE CID PAP -RELATED"/>
    <property type="match status" value="1"/>
</dbReference>
<feature type="domain" description="PAP-associated" evidence="10">
    <location>
        <begin position="270"/>
        <end position="328"/>
    </location>
</feature>
<evidence type="ECO:0000313" key="13">
    <source>
        <dbReference type="Proteomes" id="UP000678393"/>
    </source>
</evidence>
<evidence type="ECO:0000256" key="9">
    <source>
        <dbReference type="SAM" id="MobiDB-lite"/>
    </source>
</evidence>
<protein>
    <recommendedName>
        <fullName evidence="14">PAP-associated domain-containing protein</fullName>
    </recommendedName>
</protein>
<comment type="similarity">
    <text evidence="8">Belongs to the DNA polymerase type-B-like family. GLD2 subfamily.</text>
</comment>
<evidence type="ECO:0008006" key="14">
    <source>
        <dbReference type="Google" id="ProtNLM"/>
    </source>
</evidence>
<evidence type="ECO:0000256" key="3">
    <source>
        <dbReference type="ARBA" id="ARBA00004496"/>
    </source>
</evidence>
<dbReference type="InterPro" id="IPR043519">
    <property type="entry name" value="NT_sf"/>
</dbReference>
<dbReference type="GO" id="GO:0046872">
    <property type="term" value="F:metal ion binding"/>
    <property type="evidence" value="ECO:0007669"/>
    <property type="project" value="UniProtKB-KW"/>
</dbReference>
<dbReference type="GO" id="GO:1990817">
    <property type="term" value="F:poly(A) RNA polymerase activity"/>
    <property type="evidence" value="ECO:0007669"/>
    <property type="project" value="TreeGrafter"/>
</dbReference>
<dbReference type="SUPFAM" id="SSF81631">
    <property type="entry name" value="PAP/OAS1 substrate-binding domain"/>
    <property type="match status" value="1"/>
</dbReference>
<keyword evidence="7" id="KW-0460">Magnesium</keyword>
<proteinExistence type="inferred from homology"/>
<evidence type="ECO:0000256" key="5">
    <source>
        <dbReference type="ARBA" id="ARBA00022679"/>
    </source>
</evidence>
<reference evidence="12" key="1">
    <citation type="submission" date="2021-04" db="EMBL/GenBank/DDBJ databases">
        <authorList>
            <consortium name="Molecular Ecology Group"/>
        </authorList>
    </citation>
    <scope>NUCLEOTIDE SEQUENCE</scope>
</reference>
<feature type="region of interest" description="Disordered" evidence="9">
    <location>
        <begin position="1"/>
        <end position="26"/>
    </location>
</feature>
<evidence type="ECO:0000256" key="6">
    <source>
        <dbReference type="ARBA" id="ARBA00022723"/>
    </source>
</evidence>
<comment type="cofactor">
    <cofactor evidence="2">
        <name>Mg(2+)</name>
        <dbReference type="ChEBI" id="CHEBI:18420"/>
    </cofactor>
</comment>
<dbReference type="Pfam" id="PF22600">
    <property type="entry name" value="MTPAP-like_central"/>
    <property type="match status" value="1"/>
</dbReference>